<evidence type="ECO:0000313" key="2">
    <source>
        <dbReference type="EMBL" id="KAK2846168.1"/>
    </source>
</evidence>
<dbReference type="PANTHER" id="PTHR28366">
    <property type="entry name" value="CHROMOSOME 1 OPEN READING FRAME 131"/>
    <property type="match status" value="1"/>
</dbReference>
<keyword evidence="3" id="KW-1185">Reference proteome</keyword>
<dbReference type="Proteomes" id="UP001187315">
    <property type="component" value="Unassembled WGS sequence"/>
</dbReference>
<dbReference type="Pfam" id="PF15375">
    <property type="entry name" value="FSAF1"/>
    <property type="match status" value="1"/>
</dbReference>
<comment type="caution">
    <text evidence="2">The sequence shown here is derived from an EMBL/GenBank/DDBJ whole genome shotgun (WGS) entry which is preliminary data.</text>
</comment>
<dbReference type="PANTHER" id="PTHR28366:SF1">
    <property type="entry name" value="CHROMOSOME 1 OPEN READING FRAME 131"/>
    <property type="match status" value="1"/>
</dbReference>
<dbReference type="InterPro" id="IPR052852">
    <property type="entry name" value="SSU_Processome_Comp"/>
</dbReference>
<dbReference type="AlphaFoldDB" id="A0AA88SS38"/>
<gene>
    <name evidence="2" type="ORF">Q7C36_011022</name>
</gene>
<accession>A0AA88SS38</accession>
<feature type="compositionally biased region" description="Basic and acidic residues" evidence="1">
    <location>
        <begin position="64"/>
        <end position="76"/>
    </location>
</feature>
<protein>
    <submittedName>
        <fullName evidence="2">Uncharacterized protein</fullName>
    </submittedName>
</protein>
<feature type="region of interest" description="Disordered" evidence="1">
    <location>
        <begin position="27"/>
        <end position="140"/>
    </location>
</feature>
<organism evidence="2 3">
    <name type="scientific">Tachysurus vachellii</name>
    <name type="common">Darkbarbel catfish</name>
    <name type="synonym">Pelteobagrus vachellii</name>
    <dbReference type="NCBI Taxonomy" id="175792"/>
    <lineage>
        <taxon>Eukaryota</taxon>
        <taxon>Metazoa</taxon>
        <taxon>Chordata</taxon>
        <taxon>Craniata</taxon>
        <taxon>Vertebrata</taxon>
        <taxon>Euteleostomi</taxon>
        <taxon>Actinopterygii</taxon>
        <taxon>Neopterygii</taxon>
        <taxon>Teleostei</taxon>
        <taxon>Ostariophysi</taxon>
        <taxon>Siluriformes</taxon>
        <taxon>Bagridae</taxon>
        <taxon>Tachysurus</taxon>
    </lineage>
</organism>
<feature type="region of interest" description="Disordered" evidence="1">
    <location>
        <begin position="197"/>
        <end position="245"/>
    </location>
</feature>
<name>A0AA88SS38_TACVA</name>
<feature type="compositionally biased region" description="Basic and acidic residues" evidence="1">
    <location>
        <begin position="197"/>
        <end position="212"/>
    </location>
</feature>
<evidence type="ECO:0000313" key="3">
    <source>
        <dbReference type="Proteomes" id="UP001187315"/>
    </source>
</evidence>
<feature type="compositionally biased region" description="Basic and acidic residues" evidence="1">
    <location>
        <begin position="121"/>
        <end position="140"/>
    </location>
</feature>
<feature type="compositionally biased region" description="Acidic residues" evidence="1">
    <location>
        <begin position="51"/>
        <end position="63"/>
    </location>
</feature>
<reference evidence="2" key="1">
    <citation type="submission" date="2023-08" db="EMBL/GenBank/DDBJ databases">
        <title>Pelteobagrus vachellii genome.</title>
        <authorList>
            <person name="Liu H."/>
        </authorList>
    </citation>
    <scope>NUCLEOTIDE SEQUENCE</scope>
    <source>
        <strain evidence="2">PRFRI_2022a</strain>
        <tissue evidence="2">Muscle</tissue>
    </source>
</reference>
<feature type="compositionally biased region" description="Low complexity" evidence="1">
    <location>
        <begin position="86"/>
        <end position="95"/>
    </location>
</feature>
<proteinExistence type="predicted"/>
<dbReference type="InterPro" id="IPR027973">
    <property type="entry name" value="FSAF1-like"/>
</dbReference>
<sequence length="266" mass="30541">MKRTKGESEEDFDVDQDVLDRILNKLYDLGDEAGDKRSKKKHNKRKWSKQEDEEVDMMAEEENVEKLEREKDDKSASHLTKGAGDGTSASTSSDSRGLQRKASDVEIVTFQDPRKKNKLKRASETETKPTEVKEKKKKEPDVLTMEKARLDVHRFGITGFQKQEQRVFEQDRAIMLGARPPKRNYINYKALQQTIKEKKMKEKEEEAKADTQKKKKKSSGKQKNVKQQSGSSGAQPMGHVGRFKNGMLVLSSKDIQKLNSKVRVRK</sequence>
<dbReference type="EMBL" id="JAVHJS010000010">
    <property type="protein sequence ID" value="KAK2846168.1"/>
    <property type="molecule type" value="Genomic_DNA"/>
</dbReference>
<feature type="compositionally biased region" description="Basic residues" evidence="1">
    <location>
        <begin position="37"/>
        <end position="47"/>
    </location>
</feature>
<evidence type="ECO:0000256" key="1">
    <source>
        <dbReference type="SAM" id="MobiDB-lite"/>
    </source>
</evidence>
<feature type="compositionally biased region" description="Basic residues" evidence="1">
    <location>
        <begin position="213"/>
        <end position="224"/>
    </location>
</feature>